<accession>A0ABQ5FD96</accession>
<dbReference type="EMBL" id="BQNB010017284">
    <property type="protein sequence ID" value="GJT61396.1"/>
    <property type="molecule type" value="Genomic_DNA"/>
</dbReference>
<reference evidence="2" key="2">
    <citation type="submission" date="2022-01" db="EMBL/GenBank/DDBJ databases">
        <authorList>
            <person name="Yamashiro T."/>
            <person name="Shiraishi A."/>
            <person name="Satake H."/>
            <person name="Nakayama K."/>
        </authorList>
    </citation>
    <scope>NUCLEOTIDE SEQUENCE</scope>
</reference>
<organism evidence="2 3">
    <name type="scientific">Tanacetum coccineum</name>
    <dbReference type="NCBI Taxonomy" id="301880"/>
    <lineage>
        <taxon>Eukaryota</taxon>
        <taxon>Viridiplantae</taxon>
        <taxon>Streptophyta</taxon>
        <taxon>Embryophyta</taxon>
        <taxon>Tracheophyta</taxon>
        <taxon>Spermatophyta</taxon>
        <taxon>Magnoliopsida</taxon>
        <taxon>eudicotyledons</taxon>
        <taxon>Gunneridae</taxon>
        <taxon>Pentapetalae</taxon>
        <taxon>asterids</taxon>
        <taxon>campanulids</taxon>
        <taxon>Asterales</taxon>
        <taxon>Asteraceae</taxon>
        <taxon>Asteroideae</taxon>
        <taxon>Anthemideae</taxon>
        <taxon>Anthemidinae</taxon>
        <taxon>Tanacetum</taxon>
    </lineage>
</organism>
<protein>
    <recommendedName>
        <fullName evidence="4">Transposase (Putative), gypsy type</fullName>
    </recommendedName>
</protein>
<keyword evidence="1" id="KW-0175">Coiled coil</keyword>
<dbReference type="Proteomes" id="UP001151760">
    <property type="component" value="Unassembled WGS sequence"/>
</dbReference>
<reference evidence="2" key="1">
    <citation type="journal article" date="2022" name="Int. J. Mol. Sci.">
        <title>Draft Genome of Tanacetum Coccineum: Genomic Comparison of Closely Related Tanacetum-Family Plants.</title>
        <authorList>
            <person name="Yamashiro T."/>
            <person name="Shiraishi A."/>
            <person name="Nakayama K."/>
            <person name="Satake H."/>
        </authorList>
    </citation>
    <scope>NUCLEOTIDE SEQUENCE</scope>
</reference>
<evidence type="ECO:0000313" key="3">
    <source>
        <dbReference type="Proteomes" id="UP001151760"/>
    </source>
</evidence>
<evidence type="ECO:0008006" key="4">
    <source>
        <dbReference type="Google" id="ProtNLM"/>
    </source>
</evidence>
<name>A0ABQ5FD96_9ASTR</name>
<keyword evidence="3" id="KW-1185">Reference proteome</keyword>
<gene>
    <name evidence="2" type="ORF">Tco_1004929</name>
</gene>
<evidence type="ECO:0000256" key="1">
    <source>
        <dbReference type="SAM" id="Coils"/>
    </source>
</evidence>
<proteinExistence type="predicted"/>
<comment type="caution">
    <text evidence="2">The sequence shown here is derived from an EMBL/GenBank/DDBJ whole genome shotgun (WGS) entry which is preliminary data.</text>
</comment>
<feature type="coiled-coil region" evidence="1">
    <location>
        <begin position="122"/>
        <end position="170"/>
    </location>
</feature>
<sequence>MAVATTVVVDASAPTPRVGHELGAGQICRGMIGHLAPPGFFSQLRAMDYEQLLMEFNVGAARHTCFNVEIRMRLEHELRGRQRLEERCTLQATKAAKDGELNSLRERNIVLESAAIAKDSAIAKLSQELSSLQLSCDDLSIKASTFECEKDKLANQVSVLEANCSGLRDKDLGYKLFMERIEEIHEAQIKALSDRVAGIDSDLLEMTLHMGEEFYSCFLTTIAEQRWILSRGVKLAVVKCLHSPEYMAALGGAKGRAIDKGMQDGLVTGIEHGKAGRSPDAISAYNPFAEDNYVAAINALRTVDFPLLSQLESLKDASIIDVMGLLRLEGPAAEAPETNVAHNRVQRLRGDDTADHLSLTDVIVPLVEPLSTKSLVGKASTFEVPATTIALSVTFSQVSTVPPAPSIDAPVSPKIFFE</sequence>
<evidence type="ECO:0000313" key="2">
    <source>
        <dbReference type="EMBL" id="GJT61396.1"/>
    </source>
</evidence>